<reference evidence="2" key="2">
    <citation type="submission" date="2006-09" db="EMBL/GenBank/DDBJ databases">
        <title>The genome sequence of Plasmodium falciparum Dd2.</title>
        <authorList>
            <consortium name="The Broad Institute Genome Sequencing Platform"/>
            <person name="Birren B."/>
            <person name="Lander E."/>
            <person name="Galagan J."/>
            <person name="Nusbaum C."/>
            <person name="Devon K."/>
            <person name="Henn M."/>
            <person name="Jaffe D."/>
            <person name="Butler J."/>
            <person name="Alvarez P."/>
            <person name="Gnerre S."/>
            <person name="Grabherr M."/>
            <person name="Kleber M."/>
            <person name="Mauceli E."/>
            <person name="Brockman W."/>
            <person name="MacCallum I.A."/>
            <person name="Rounsley S."/>
            <person name="Young S."/>
            <person name="LaButti K."/>
            <person name="Pushparaj V."/>
            <person name="DeCaprio D."/>
            <person name="Crawford M."/>
            <person name="Koehrsen M."/>
            <person name="Engels R."/>
            <person name="Montgomery P."/>
            <person name="Pearson M."/>
            <person name="Howarth C."/>
            <person name="Larson L."/>
            <person name="Luoma S."/>
            <person name="White J."/>
            <person name="Kodira C."/>
            <person name="Zeng Q."/>
            <person name="O'Leary S."/>
            <person name="Yandava C."/>
            <person name="Alvarado L."/>
            <person name="Wirth D."/>
            <person name="Volkman S."/>
            <person name="Hartl D."/>
        </authorList>
    </citation>
    <scope>NUCLEOTIDE SEQUENCE [LARGE SCALE GENOMIC DNA]</scope>
</reference>
<dbReference type="AlphaFoldDB" id="A0A0L7M7F9"/>
<dbReference type="EMBL" id="GG701756">
    <property type="protein sequence ID" value="KOB88761.1"/>
    <property type="molecule type" value="Genomic_DNA"/>
</dbReference>
<evidence type="ECO:0000313" key="1">
    <source>
        <dbReference type="EMBL" id="KOB88761.1"/>
    </source>
</evidence>
<reference evidence="2" key="1">
    <citation type="submission" date="2006-09" db="EMBL/GenBank/DDBJ databases">
        <title>Annotation of Plasmodium falciparum Dd2.</title>
        <authorList>
            <consortium name="The Broad Institute Genome Sequencing Platform"/>
            <person name="Volkman S.K."/>
            <person name="Neafsey D.E."/>
            <person name="Dash A.P."/>
            <person name="Chitnis C.E."/>
            <person name="Hartl D.L."/>
            <person name="Young S.K."/>
            <person name="Zeng Q."/>
            <person name="Koehrsen M."/>
            <person name="Alvarado L."/>
            <person name="Berlin A."/>
            <person name="Borenstein D."/>
            <person name="Chapman S.B."/>
            <person name="Chen Z."/>
            <person name="Engels R."/>
            <person name="Freedman E."/>
            <person name="Gellesch M."/>
            <person name="Goldberg J."/>
            <person name="Griggs A."/>
            <person name="Gujja S."/>
            <person name="Heilman E.R."/>
            <person name="Heiman D.I."/>
            <person name="Howarth C."/>
            <person name="Jen D."/>
            <person name="Larson L."/>
            <person name="Mehta T."/>
            <person name="Neiman D."/>
            <person name="Park D."/>
            <person name="Pearson M."/>
            <person name="Roberts A."/>
            <person name="Saif S."/>
            <person name="Shea T."/>
            <person name="Shenoy N."/>
            <person name="Sisk P."/>
            <person name="Stolte C."/>
            <person name="Sykes S."/>
            <person name="Walk T."/>
            <person name="White J."/>
            <person name="Yandava C."/>
            <person name="Haas B."/>
            <person name="Henn M.R."/>
            <person name="Nusbaum C."/>
            <person name="Birren B."/>
        </authorList>
    </citation>
    <scope>NUCLEOTIDE SEQUENCE [LARGE SCALE GENOMIC DNA]</scope>
</reference>
<sequence length="809" mass="95721">MLRIVWKKNIFLQHHFKRKSSFVASQLDVKKLSTKHLGSFSFDILRLCEQNKELYESYKCRVMKDIDLLDGKDCYRILKSLEINNKINEEEELLKYILKRMCIESCRYSIKEICDICFVCSKLNIIYIPLFASLSIVFINKINLASPEHLTIMCLCYSKIQIKDINLFNRISVAALNILYMYDVENLINLLLSYIYLDIPVDLLLHSCIPIFIKNEKKLDANSLTKLAYVYSNYKYKSHDINCLLKNKLPLYISSLNNIQLSELIISLDRLHIKHDPICKYYTNVNLICLDFSLAIKVIHVLSQLKDICLELKYDEIFLCINNFVTIHGKYIKSGEIENYKYDEMLRLLYMSYGFSEQPKKGVMLNNVFGDNVHMDVNYDLNGDAPINVGNHLLINKSNDNNILPINNKNNNFSYLEANTDNVLEEHSSFSSLKIKELDNNEYGVSPSCDNIKNINSLKRYYFSYNTKTKLDKSSLCYLYTDIFESIYNIFMNSNNNIYEYDEKLKIYMNDISKEIVKYKKYCLELEKSLEHYSATLRKKGLEEEYMNEECIIYNYIEYNFKQINLWSKRKHKGKDKNGTINNNNDNLFDHGEKVMWENCSSYNWENTINMNNKLLTLELYNIVQKFNKNIKINHKEEIYFIPIVEYENYIAFVFLQPEDYYYSSSEKNYLCIIEQKMGYLNINSLKNGINCKNKKDTICDEQDILQADITHKPSLILINDVLYNPYKTFYNDTFFIKSNVLFFLEENYVDKLYEEYLKKAGDNPQHNSVKNVLKNILNRYDVIDQKIFLNKFSEEINAYLNLYQNISI</sequence>
<gene>
    <name evidence="1" type="ORF">PFDG_03556</name>
</gene>
<evidence type="ECO:0000313" key="2">
    <source>
        <dbReference type="Proteomes" id="UP000054282"/>
    </source>
</evidence>
<dbReference type="OrthoDB" id="375842at2759"/>
<dbReference type="Proteomes" id="UP000054282">
    <property type="component" value="Unassembled WGS sequence"/>
</dbReference>
<dbReference type="KEGG" id="pfd:PFDG_03556"/>
<organism evidence="1 2">
    <name type="scientific">Plasmodium falciparum (isolate Dd2)</name>
    <dbReference type="NCBI Taxonomy" id="57267"/>
    <lineage>
        <taxon>Eukaryota</taxon>
        <taxon>Sar</taxon>
        <taxon>Alveolata</taxon>
        <taxon>Apicomplexa</taxon>
        <taxon>Aconoidasida</taxon>
        <taxon>Haemosporida</taxon>
        <taxon>Plasmodiidae</taxon>
        <taxon>Plasmodium</taxon>
        <taxon>Plasmodium (Laverania)</taxon>
    </lineage>
</organism>
<proteinExistence type="predicted"/>
<accession>A0A0L7M7F9</accession>
<protein>
    <recommendedName>
        <fullName evidence="3">RAP domain-containing protein</fullName>
    </recommendedName>
</protein>
<name>A0A0L7M7F9_PLAF4</name>
<evidence type="ECO:0008006" key="3">
    <source>
        <dbReference type="Google" id="ProtNLM"/>
    </source>
</evidence>
<dbReference type="OMA" id="AIPFYSW"/>